<dbReference type="PANTHER" id="PTHR15544:SF0">
    <property type="entry name" value="TETRATRICOPEPTIDE REPEAT PROTEIN 33"/>
    <property type="match status" value="1"/>
</dbReference>
<dbReference type="Pfam" id="PF13181">
    <property type="entry name" value="TPR_8"/>
    <property type="match status" value="1"/>
</dbReference>
<dbReference type="InterPro" id="IPR019734">
    <property type="entry name" value="TPR_rpt"/>
</dbReference>
<dbReference type="FunCoup" id="D8TP76">
    <property type="interactions" value="821"/>
</dbReference>
<dbReference type="EMBL" id="GL378330">
    <property type="protein sequence ID" value="EFJ50571.1"/>
    <property type="molecule type" value="Genomic_DNA"/>
</dbReference>
<dbReference type="eggNOG" id="KOG0553">
    <property type="taxonomic scope" value="Eukaryota"/>
</dbReference>
<dbReference type="SMART" id="SM00028">
    <property type="entry name" value="TPR"/>
    <property type="match status" value="3"/>
</dbReference>
<dbReference type="RefSeq" id="XP_002948164.1">
    <property type="nucleotide sequence ID" value="XM_002948118.1"/>
</dbReference>
<dbReference type="GeneID" id="9624151"/>
<dbReference type="Gene3D" id="1.25.40.10">
    <property type="entry name" value="Tetratricopeptide repeat domain"/>
    <property type="match status" value="1"/>
</dbReference>
<reference evidence="1 2" key="1">
    <citation type="journal article" date="2010" name="Science">
        <title>Genomic analysis of organismal complexity in the multicellular green alga Volvox carteri.</title>
        <authorList>
            <person name="Prochnik S.E."/>
            <person name="Umen J."/>
            <person name="Nedelcu A.M."/>
            <person name="Hallmann A."/>
            <person name="Miller S.M."/>
            <person name="Nishii I."/>
            <person name="Ferris P."/>
            <person name="Kuo A."/>
            <person name="Mitros T."/>
            <person name="Fritz-Laylin L.K."/>
            <person name="Hellsten U."/>
            <person name="Chapman J."/>
            <person name="Simakov O."/>
            <person name="Rensing S.A."/>
            <person name="Terry A."/>
            <person name="Pangilinan J."/>
            <person name="Kapitonov V."/>
            <person name="Jurka J."/>
            <person name="Salamov A."/>
            <person name="Shapiro H."/>
            <person name="Schmutz J."/>
            <person name="Grimwood J."/>
            <person name="Lindquist E."/>
            <person name="Lucas S."/>
            <person name="Grigoriev I.V."/>
            <person name="Schmitt R."/>
            <person name="Kirk D."/>
            <person name="Rokhsar D.S."/>
        </authorList>
    </citation>
    <scope>NUCLEOTIDE SEQUENCE [LARGE SCALE GENOMIC DNA]</scope>
    <source>
        <strain evidence="2">f. Nagariensis / Eve</strain>
    </source>
</reference>
<dbReference type="InterPro" id="IPR052658">
    <property type="entry name" value="TPR-containing"/>
</dbReference>
<dbReference type="InParanoid" id="D8TP76"/>
<organism evidence="2">
    <name type="scientific">Volvox carteri f. nagariensis</name>
    <dbReference type="NCBI Taxonomy" id="3068"/>
    <lineage>
        <taxon>Eukaryota</taxon>
        <taxon>Viridiplantae</taxon>
        <taxon>Chlorophyta</taxon>
        <taxon>core chlorophytes</taxon>
        <taxon>Chlorophyceae</taxon>
        <taxon>CS clade</taxon>
        <taxon>Chlamydomonadales</taxon>
        <taxon>Volvocaceae</taxon>
        <taxon>Volvox</taxon>
    </lineage>
</organism>
<dbReference type="SUPFAM" id="SSF48452">
    <property type="entry name" value="TPR-like"/>
    <property type="match status" value="1"/>
</dbReference>
<protein>
    <submittedName>
        <fullName evidence="1">Uncharacterized protein</fullName>
    </submittedName>
</protein>
<gene>
    <name evidence="1" type="ORF">VOLCADRAFT_88516</name>
</gene>
<dbReference type="AlphaFoldDB" id="D8TP76"/>
<evidence type="ECO:0000313" key="1">
    <source>
        <dbReference type="EMBL" id="EFJ50571.1"/>
    </source>
</evidence>
<dbReference type="KEGG" id="vcn:VOLCADRAFT_88516"/>
<proteinExistence type="predicted"/>
<evidence type="ECO:0000313" key="2">
    <source>
        <dbReference type="Proteomes" id="UP000001058"/>
    </source>
</evidence>
<name>D8TP76_VOLCA</name>
<dbReference type="STRING" id="3068.D8TP76"/>
<dbReference type="PANTHER" id="PTHR15544">
    <property type="entry name" value="OSMOSIS RESPONSIVE FACTOR"/>
    <property type="match status" value="1"/>
</dbReference>
<keyword evidence="2" id="KW-1185">Reference proteome</keyword>
<dbReference type="OrthoDB" id="2423701at2759"/>
<accession>D8TP76</accession>
<dbReference type="InterPro" id="IPR011990">
    <property type="entry name" value="TPR-like_helical_dom_sf"/>
</dbReference>
<sequence>MAADLKERGQEHAAAGRFTEARALLGQAVRLAPGRADLHELHAQVLLELGYTWEALRAASRAVELQPQWAEAHVALARAQRNFGEPALAEASYERSLEYQAEDVDLVKAELQETRLLAAKQLSLGANVRAVVEDKGNKDGGTRDGDKVS</sequence>
<dbReference type="Proteomes" id="UP000001058">
    <property type="component" value="Unassembled WGS sequence"/>
</dbReference>